<proteinExistence type="predicted"/>
<sequence>MKPIENATILDVGGNIFHWSLVKGKLKIAILNVELPRNYGQEYKNNVKFVLGNGLNLPFRNNSFDIGYSNSVIEHLETLE</sequence>
<feature type="domain" description="Methyltransferase type 11" evidence="1">
    <location>
        <begin position="39"/>
        <end position="78"/>
    </location>
</feature>
<accession>X0TY18</accession>
<dbReference type="AlphaFoldDB" id="X0TY18"/>
<dbReference type="InterPro" id="IPR029063">
    <property type="entry name" value="SAM-dependent_MTases_sf"/>
</dbReference>
<dbReference type="GO" id="GO:0008757">
    <property type="term" value="F:S-adenosylmethionine-dependent methyltransferase activity"/>
    <property type="evidence" value="ECO:0007669"/>
    <property type="project" value="InterPro"/>
</dbReference>
<feature type="non-terminal residue" evidence="2">
    <location>
        <position position="80"/>
    </location>
</feature>
<dbReference type="SUPFAM" id="SSF53335">
    <property type="entry name" value="S-adenosyl-L-methionine-dependent methyltransferases"/>
    <property type="match status" value="1"/>
</dbReference>
<evidence type="ECO:0000313" key="2">
    <source>
        <dbReference type="EMBL" id="GAF98453.1"/>
    </source>
</evidence>
<dbReference type="Gene3D" id="3.40.50.150">
    <property type="entry name" value="Vaccinia Virus protein VP39"/>
    <property type="match status" value="1"/>
</dbReference>
<organism evidence="2">
    <name type="scientific">marine sediment metagenome</name>
    <dbReference type="NCBI Taxonomy" id="412755"/>
    <lineage>
        <taxon>unclassified sequences</taxon>
        <taxon>metagenomes</taxon>
        <taxon>ecological metagenomes</taxon>
    </lineage>
</organism>
<evidence type="ECO:0000259" key="1">
    <source>
        <dbReference type="Pfam" id="PF08241"/>
    </source>
</evidence>
<dbReference type="EMBL" id="BARS01013635">
    <property type="protein sequence ID" value="GAF98453.1"/>
    <property type="molecule type" value="Genomic_DNA"/>
</dbReference>
<dbReference type="Pfam" id="PF08241">
    <property type="entry name" value="Methyltransf_11"/>
    <property type="match status" value="1"/>
</dbReference>
<dbReference type="InterPro" id="IPR013216">
    <property type="entry name" value="Methyltransf_11"/>
</dbReference>
<reference evidence="2" key="1">
    <citation type="journal article" date="2014" name="Front. Microbiol.">
        <title>High frequency of phylogenetically diverse reductive dehalogenase-homologous genes in deep subseafloor sedimentary metagenomes.</title>
        <authorList>
            <person name="Kawai M."/>
            <person name="Futagami T."/>
            <person name="Toyoda A."/>
            <person name="Takaki Y."/>
            <person name="Nishi S."/>
            <person name="Hori S."/>
            <person name="Arai W."/>
            <person name="Tsubouchi T."/>
            <person name="Morono Y."/>
            <person name="Uchiyama I."/>
            <person name="Ito T."/>
            <person name="Fujiyama A."/>
            <person name="Inagaki F."/>
            <person name="Takami H."/>
        </authorList>
    </citation>
    <scope>NUCLEOTIDE SEQUENCE</scope>
    <source>
        <strain evidence="2">Expedition CK06-06</strain>
    </source>
</reference>
<name>X0TY18_9ZZZZ</name>
<gene>
    <name evidence="2" type="ORF">S01H1_23549</name>
</gene>
<protein>
    <recommendedName>
        <fullName evidence="1">Methyltransferase type 11 domain-containing protein</fullName>
    </recommendedName>
</protein>
<comment type="caution">
    <text evidence="2">The sequence shown here is derived from an EMBL/GenBank/DDBJ whole genome shotgun (WGS) entry which is preliminary data.</text>
</comment>